<keyword evidence="3" id="KW-1185">Reference proteome</keyword>
<feature type="region of interest" description="Disordered" evidence="1">
    <location>
        <begin position="48"/>
        <end position="80"/>
    </location>
</feature>
<feature type="compositionally biased region" description="Basic and acidic residues" evidence="1">
    <location>
        <begin position="1"/>
        <end position="14"/>
    </location>
</feature>
<protein>
    <submittedName>
        <fullName evidence="2">Uncharacterized protein</fullName>
    </submittedName>
</protein>
<organism evidence="2 3">
    <name type="scientific">Brenthis ino</name>
    <name type="common">lesser marbled fritillary</name>
    <dbReference type="NCBI Taxonomy" id="405034"/>
    <lineage>
        <taxon>Eukaryota</taxon>
        <taxon>Metazoa</taxon>
        <taxon>Ecdysozoa</taxon>
        <taxon>Arthropoda</taxon>
        <taxon>Hexapoda</taxon>
        <taxon>Insecta</taxon>
        <taxon>Pterygota</taxon>
        <taxon>Neoptera</taxon>
        <taxon>Endopterygota</taxon>
        <taxon>Lepidoptera</taxon>
        <taxon>Glossata</taxon>
        <taxon>Ditrysia</taxon>
        <taxon>Papilionoidea</taxon>
        <taxon>Nymphalidae</taxon>
        <taxon>Heliconiinae</taxon>
        <taxon>Argynnini</taxon>
        <taxon>Brenthis</taxon>
    </lineage>
</organism>
<accession>A0A8J9UQQ9</accession>
<evidence type="ECO:0000313" key="3">
    <source>
        <dbReference type="Proteomes" id="UP000838878"/>
    </source>
</evidence>
<evidence type="ECO:0000313" key="2">
    <source>
        <dbReference type="EMBL" id="CAH0724503.1"/>
    </source>
</evidence>
<feature type="non-terminal residue" evidence="2">
    <location>
        <position position="124"/>
    </location>
</feature>
<feature type="region of interest" description="Disordered" evidence="1">
    <location>
        <begin position="1"/>
        <end position="29"/>
    </location>
</feature>
<feature type="compositionally biased region" description="Acidic residues" evidence="1">
    <location>
        <begin position="15"/>
        <end position="29"/>
    </location>
</feature>
<dbReference type="Proteomes" id="UP000838878">
    <property type="component" value="Chromosome 4"/>
</dbReference>
<sequence>MAESDISRWLKEDQSDLDDLTVPELPNEDCSDIEDVPKDYIIEGECQSESELEYEGPKPQLSENEKNTLPPMEDSSSDDDITLARHRNYFGKNRFHWSMIKSSSFEIKNYAATNLTLKVFCMEI</sequence>
<dbReference type="OrthoDB" id="8191541at2759"/>
<gene>
    <name evidence="2" type="ORF">BINO364_LOCUS10202</name>
</gene>
<evidence type="ECO:0000256" key="1">
    <source>
        <dbReference type="SAM" id="MobiDB-lite"/>
    </source>
</evidence>
<reference evidence="2" key="1">
    <citation type="submission" date="2021-12" db="EMBL/GenBank/DDBJ databases">
        <authorList>
            <person name="Martin H S."/>
        </authorList>
    </citation>
    <scope>NUCLEOTIDE SEQUENCE</scope>
</reference>
<proteinExistence type="predicted"/>
<dbReference type="EMBL" id="OV170224">
    <property type="protein sequence ID" value="CAH0724503.1"/>
    <property type="molecule type" value="Genomic_DNA"/>
</dbReference>
<dbReference type="AlphaFoldDB" id="A0A8J9UQQ9"/>
<name>A0A8J9UQQ9_9NEOP</name>